<evidence type="ECO:0000313" key="2">
    <source>
        <dbReference type="EMBL" id="QDT67075.1"/>
    </source>
</evidence>
<dbReference type="PROSITE" id="PS51208">
    <property type="entry name" value="AUTOTRANSPORTER"/>
    <property type="match status" value="1"/>
</dbReference>
<proteinExistence type="predicted"/>
<organism evidence="2 3">
    <name type="scientific">Calycomorphotria hydatis</name>
    <dbReference type="NCBI Taxonomy" id="2528027"/>
    <lineage>
        <taxon>Bacteria</taxon>
        <taxon>Pseudomonadati</taxon>
        <taxon>Planctomycetota</taxon>
        <taxon>Planctomycetia</taxon>
        <taxon>Planctomycetales</taxon>
        <taxon>Planctomycetaceae</taxon>
        <taxon>Calycomorphotria</taxon>
    </lineage>
</organism>
<dbReference type="RefSeq" id="WP_145266737.1">
    <property type="nucleotide sequence ID" value="NZ_CP036316.1"/>
</dbReference>
<dbReference type="GO" id="GO:0008237">
    <property type="term" value="F:metallopeptidase activity"/>
    <property type="evidence" value="ECO:0007669"/>
    <property type="project" value="InterPro"/>
</dbReference>
<dbReference type="KEGG" id="chya:V22_43480"/>
<feature type="domain" description="Autotransporter" evidence="1">
    <location>
        <begin position="1070"/>
        <end position="1350"/>
    </location>
</feature>
<sequence length="1350" mass="140413">MFFQRLNHHGVIGLLRFNTNEFYKLRSFPQLFAFAVLMAFVACGMSNAAAQTTEQIGGFNVQFFDQGDNSGNGAYSILDFTGTQATIPDSQIVTFSADQKNAIRRAFQTLSDQLNLPAATATSPVIRVIQQDVNDVNANAIGLQDTTLNQVNVISRLVNGADPARTGGIDARVIFSDEILGLLSNDASTQIDNGGGLEAVAYHEIIHLLGLANVGAIPDPGDPENGLNITTGTNTPFTGQVANSNPPGNRTTFDGTNVRNVFGGALMVGVPTQVSDTHFILPFHTMTRAFTLSANGDLNDHRNSATMLPVELAFLADLGYSVVLSDHFGAAFYQDGTGALTNVGAATTTENFGIGVFVQADNLNLNINGDQNIGGSNSTGIRITGGQEDFVHFDSLTLFPATQFGNTITVANGTTVNVNGTNGIGLLQSGGANNRIVHRGMINANGTNGRGLLFDFGSNVLDFQTPPTGTAAPLTSASYQLPMATSVDITGGISAAVNAIEIADSANVAQINIMAGASLTGNIFSDALVDNTNLFTPVLSFGKTADANGVATNVADNAFSLVYNGNITGTSGAVLDLNFFGGTTTLGGSVNAMNVSVGAGSAIFNGVTTLDDVTVGAGSFTSSTTTAFEDFVLNGGTATFGGSTTGSTFTQSSGTTNINNSLALTGAVQQTDGSVTVGTSGSLSATSYTKTANTSSAIFNGPVNLSGAFQQTNGTTTVGSTGSLSASSFTQTTGTATFNGNASFTGAYQMITGTTTIGAGAELDANSYSQSTGTTQINGIADIVTSYTQLNGSTTIATGGQLQASSFTQSNGSTDSQVGSTMSIDNLIDIQNGTFTANGTVNATNVNVAQSATMNGDGTVNGNVSLNGIGAPGNSIGTITINGNLTTTPTTVFNIEVNPSAAPVPGVDNDLYNVSGAATVNGGTINVISAPGTYTTGAAYTFIQAGSLTAANLATVNDTLVGQRFIGVTGSNFYTLLVANDGVLLLPGGSPNQIAVATYLNANISNSSLQPIRDVVDLLQPDQAAIAMDQLSGEIYGTVVATRLQSLSTFLDLVGTNLRTEHISNGQYINNSPRKGFWNQTYGWLGHYSTEGNAHSASHDAAGSVFGFNGTPLKYMNTGIYYGFEDYRASVSDVRSNAEMETHRVGTNIDYYGDNWYVRGTSLGEFGNLDVHRNVVLSSLAGTLANSHSGEGDGWAAAVDLESGFLLPIKSVNVQLISGLRYQHVDQEDIVETGDITALYIDQAEANSLRSRLGFDLHAPLNVFWTSWLSVEAFWHHEFLDPAVPYQANLLTAQANSFTAHGIEFKQDRFVFSPEISMFFGPSRLFAKYLLDIGSGGEVHSGSGGLEMLW</sequence>
<keyword evidence="3" id="KW-1185">Reference proteome</keyword>
<evidence type="ECO:0000259" key="1">
    <source>
        <dbReference type="PROSITE" id="PS51208"/>
    </source>
</evidence>
<dbReference type="EMBL" id="CP036316">
    <property type="protein sequence ID" value="QDT67075.1"/>
    <property type="molecule type" value="Genomic_DNA"/>
</dbReference>
<gene>
    <name evidence="2" type="ORF">V22_43480</name>
</gene>
<dbReference type="Pfam" id="PF03797">
    <property type="entry name" value="Autotransporter"/>
    <property type="match status" value="1"/>
</dbReference>
<dbReference type="Gene3D" id="3.40.390.10">
    <property type="entry name" value="Collagenase (Catalytic Domain)"/>
    <property type="match status" value="1"/>
</dbReference>
<protein>
    <submittedName>
        <fullName evidence="2">Autotransporter beta-domain protein</fullName>
    </submittedName>
</protein>
<dbReference type="SUPFAM" id="SSF103515">
    <property type="entry name" value="Autotransporter"/>
    <property type="match status" value="1"/>
</dbReference>
<dbReference type="OrthoDB" id="215676at2"/>
<accession>A0A517TFD0</accession>
<evidence type="ECO:0000313" key="3">
    <source>
        <dbReference type="Proteomes" id="UP000319976"/>
    </source>
</evidence>
<dbReference type="InterPro" id="IPR036709">
    <property type="entry name" value="Autotransporte_beta_dom_sf"/>
</dbReference>
<reference evidence="2 3" key="1">
    <citation type="submission" date="2019-02" db="EMBL/GenBank/DDBJ databases">
        <title>Deep-cultivation of Planctomycetes and their phenomic and genomic characterization uncovers novel biology.</title>
        <authorList>
            <person name="Wiegand S."/>
            <person name="Jogler M."/>
            <person name="Boedeker C."/>
            <person name="Pinto D."/>
            <person name="Vollmers J."/>
            <person name="Rivas-Marin E."/>
            <person name="Kohn T."/>
            <person name="Peeters S.H."/>
            <person name="Heuer A."/>
            <person name="Rast P."/>
            <person name="Oberbeckmann S."/>
            <person name="Bunk B."/>
            <person name="Jeske O."/>
            <person name="Meyerdierks A."/>
            <person name="Storesund J.E."/>
            <person name="Kallscheuer N."/>
            <person name="Luecker S."/>
            <person name="Lage O.M."/>
            <person name="Pohl T."/>
            <person name="Merkel B.J."/>
            <person name="Hornburger P."/>
            <person name="Mueller R.-W."/>
            <person name="Bruemmer F."/>
            <person name="Labrenz M."/>
            <person name="Spormann A.M."/>
            <person name="Op den Camp H."/>
            <person name="Overmann J."/>
            <person name="Amann R."/>
            <person name="Jetten M.S.M."/>
            <person name="Mascher T."/>
            <person name="Medema M.H."/>
            <person name="Devos D.P."/>
            <person name="Kaster A.-K."/>
            <person name="Ovreas L."/>
            <person name="Rohde M."/>
            <person name="Galperin M.Y."/>
            <person name="Jogler C."/>
        </authorList>
    </citation>
    <scope>NUCLEOTIDE SEQUENCE [LARGE SCALE GENOMIC DNA]</scope>
    <source>
        <strain evidence="2 3">V22</strain>
    </source>
</reference>
<dbReference type="Gene3D" id="2.40.128.130">
    <property type="entry name" value="Autotransporter beta-domain"/>
    <property type="match status" value="1"/>
</dbReference>
<dbReference type="InterPro" id="IPR024079">
    <property type="entry name" value="MetalloPept_cat_dom_sf"/>
</dbReference>
<dbReference type="InterPro" id="IPR005546">
    <property type="entry name" value="Autotransporte_beta"/>
</dbReference>
<name>A0A517TFD0_9PLAN</name>
<dbReference type="Proteomes" id="UP000319976">
    <property type="component" value="Chromosome"/>
</dbReference>
<dbReference type="SMART" id="SM00869">
    <property type="entry name" value="Autotransporter"/>
    <property type="match status" value="1"/>
</dbReference>